<reference evidence="1 2" key="1">
    <citation type="journal article" date="2022" name="Allergy">
        <title>Genome assembly and annotation of Periplaneta americana reveal a comprehensive cockroach allergen profile.</title>
        <authorList>
            <person name="Wang L."/>
            <person name="Xiong Q."/>
            <person name="Saelim N."/>
            <person name="Wang L."/>
            <person name="Nong W."/>
            <person name="Wan A.T."/>
            <person name="Shi M."/>
            <person name="Liu X."/>
            <person name="Cao Q."/>
            <person name="Hui J.H.L."/>
            <person name="Sookrung N."/>
            <person name="Leung T.F."/>
            <person name="Tungtrongchitr A."/>
            <person name="Tsui S.K.W."/>
        </authorList>
    </citation>
    <scope>NUCLEOTIDE SEQUENCE [LARGE SCALE GENOMIC DNA]</scope>
    <source>
        <strain evidence="1">PWHHKU_190912</strain>
    </source>
</reference>
<evidence type="ECO:0000313" key="2">
    <source>
        <dbReference type="Proteomes" id="UP001148838"/>
    </source>
</evidence>
<sequence length="216" mass="24011">MSPGSSTESYPAFARIGLRENPGKNLNQVTCPDRDSNPGHLVSQPDALTVTPQYPLVTLRYCIVIDTESHIQYRYPQNVERKVSILKVSIAHGDPFSPTDLLLQSSKHYSTVYKSSCELCIDIARLEKQCMSYLCIRGWKVVSFRRPGGSGFTSSDDKSVSTLNCRTFAINLPTLSQNLALFNISYAAKCPLLDVMKDSGRNRFLRASVASHSDKI</sequence>
<dbReference type="EMBL" id="JAJSOF020000001">
    <property type="protein sequence ID" value="KAJ4452202.1"/>
    <property type="molecule type" value="Genomic_DNA"/>
</dbReference>
<evidence type="ECO:0000313" key="1">
    <source>
        <dbReference type="EMBL" id="KAJ4452202.1"/>
    </source>
</evidence>
<comment type="caution">
    <text evidence="1">The sequence shown here is derived from an EMBL/GenBank/DDBJ whole genome shotgun (WGS) entry which is preliminary data.</text>
</comment>
<gene>
    <name evidence="1" type="ORF">ANN_03720</name>
</gene>
<organism evidence="1 2">
    <name type="scientific">Periplaneta americana</name>
    <name type="common">American cockroach</name>
    <name type="synonym">Blatta americana</name>
    <dbReference type="NCBI Taxonomy" id="6978"/>
    <lineage>
        <taxon>Eukaryota</taxon>
        <taxon>Metazoa</taxon>
        <taxon>Ecdysozoa</taxon>
        <taxon>Arthropoda</taxon>
        <taxon>Hexapoda</taxon>
        <taxon>Insecta</taxon>
        <taxon>Pterygota</taxon>
        <taxon>Neoptera</taxon>
        <taxon>Polyneoptera</taxon>
        <taxon>Dictyoptera</taxon>
        <taxon>Blattodea</taxon>
        <taxon>Blattoidea</taxon>
        <taxon>Blattidae</taxon>
        <taxon>Blattinae</taxon>
        <taxon>Periplaneta</taxon>
    </lineage>
</organism>
<keyword evidence="2" id="KW-1185">Reference proteome</keyword>
<proteinExistence type="predicted"/>
<name>A0ABQ8TZR4_PERAM</name>
<dbReference type="Proteomes" id="UP001148838">
    <property type="component" value="Unassembled WGS sequence"/>
</dbReference>
<protein>
    <submittedName>
        <fullName evidence="1">Uncharacterized protein</fullName>
    </submittedName>
</protein>
<accession>A0ABQ8TZR4</accession>